<organism evidence="2 3">
    <name type="scientific">Xanthomonas campestris pv. phaseoli</name>
    <dbReference type="NCBI Taxonomy" id="317013"/>
    <lineage>
        <taxon>Bacteria</taxon>
        <taxon>Pseudomonadati</taxon>
        <taxon>Pseudomonadota</taxon>
        <taxon>Gammaproteobacteria</taxon>
        <taxon>Lysobacterales</taxon>
        <taxon>Lysobacteraceae</taxon>
        <taxon>Xanthomonas</taxon>
    </lineage>
</organism>
<dbReference type="InterPro" id="IPR037891">
    <property type="entry name" value="Cdil-like_sf"/>
</dbReference>
<proteinExistence type="predicted"/>
<accession>A0AB38DXE2</accession>
<reference evidence="3 4" key="1">
    <citation type="submission" date="2017-10" db="EMBL/GenBank/DDBJ databases">
        <authorList>
            <person name="Regsiter A."/>
            <person name="William W."/>
        </authorList>
    </citation>
    <scope>NUCLEOTIDE SEQUENCE [LARGE SCALE GENOMIC DNA]</scope>
    <source>
        <strain evidence="1 4">CFBP6984</strain>
        <strain evidence="2 3">CFBP7430</strain>
    </source>
</reference>
<sequence>MKTATAYLVGEHILLQAMSLTESGVWIADGHVLTIPADDRSGLAEGIKTSLDASRAGVAHPSQSEWKSIQQPMLQAAGVRTWAALGKKAKAVGMTSAGEDVAFIPTVHFRAHGGHASDEHTIQRRMDDPDLGSGLLDAFAHAS</sequence>
<gene>
    <name evidence="1" type="ORF">XAP6984_280031</name>
    <name evidence="2" type="ORF">XAP7430_230029</name>
</gene>
<dbReference type="AlphaFoldDB" id="A0AB38DXE2"/>
<dbReference type="SUPFAM" id="SSF160207">
    <property type="entry name" value="NMB0488-like"/>
    <property type="match status" value="1"/>
</dbReference>
<comment type="caution">
    <text evidence="2">The sequence shown here is derived from an EMBL/GenBank/DDBJ whole genome shotgun (WGS) entry which is preliminary data.</text>
</comment>
<name>A0AB38DXE2_XANCH</name>
<evidence type="ECO:0000313" key="3">
    <source>
        <dbReference type="Proteomes" id="UP000234166"/>
    </source>
</evidence>
<dbReference type="Gene3D" id="3.40.1590.10">
    <property type="entry name" value="NMB0488-like"/>
    <property type="match status" value="1"/>
</dbReference>
<evidence type="ECO:0000313" key="2">
    <source>
        <dbReference type="EMBL" id="SON85919.1"/>
    </source>
</evidence>
<dbReference type="Proteomes" id="UP000234166">
    <property type="component" value="Unassembled WGS sequence"/>
</dbReference>
<dbReference type="EMBL" id="OCYS01000076">
    <property type="protein sequence ID" value="SON85919.1"/>
    <property type="molecule type" value="Genomic_DNA"/>
</dbReference>
<evidence type="ECO:0000313" key="4">
    <source>
        <dbReference type="Proteomes" id="UP000234181"/>
    </source>
</evidence>
<dbReference type="EMBL" id="OCYT01000082">
    <property type="protein sequence ID" value="SON79025.1"/>
    <property type="molecule type" value="Genomic_DNA"/>
</dbReference>
<keyword evidence="4" id="KW-1185">Reference proteome</keyword>
<dbReference type="Proteomes" id="UP000234181">
    <property type="component" value="Unassembled WGS sequence"/>
</dbReference>
<protein>
    <submittedName>
        <fullName evidence="2">Uncharacterized protein</fullName>
    </submittedName>
</protein>
<evidence type="ECO:0000313" key="1">
    <source>
        <dbReference type="EMBL" id="SON79025.1"/>
    </source>
</evidence>